<keyword evidence="2" id="KW-0812">Transmembrane</keyword>
<dbReference type="InterPro" id="IPR004147">
    <property type="entry name" value="ABC1_dom"/>
</dbReference>
<feature type="domain" description="ABC1 atypical kinase-like" evidence="3">
    <location>
        <begin position="69"/>
        <end position="311"/>
    </location>
</feature>
<dbReference type="EMBL" id="VIRV01000001">
    <property type="protein sequence ID" value="MBY0757869.1"/>
    <property type="molecule type" value="Genomic_DNA"/>
</dbReference>
<keyword evidence="4" id="KW-0418">Kinase</keyword>
<evidence type="ECO:0000256" key="1">
    <source>
        <dbReference type="ARBA" id="ARBA00009670"/>
    </source>
</evidence>
<organism evidence="4 5">
    <name type="scientific">Sellimonas caecigallum</name>
    <dbReference type="NCBI Taxonomy" id="2592333"/>
    <lineage>
        <taxon>Bacteria</taxon>
        <taxon>Bacillati</taxon>
        <taxon>Bacillota</taxon>
        <taxon>Clostridia</taxon>
        <taxon>Lachnospirales</taxon>
        <taxon>Lachnospiraceae</taxon>
        <taxon>Sellimonas</taxon>
    </lineage>
</organism>
<dbReference type="Pfam" id="PF03109">
    <property type="entry name" value="ABC1"/>
    <property type="match status" value="1"/>
</dbReference>
<reference evidence="4 5" key="1">
    <citation type="journal article" date="2020" name="New Microbes New Infect">
        <title>Sellimonas caecigallum sp. nov., description and genome sequence of a new member of the Sellimonas genus isolated from the cecum of feral chicken.</title>
        <authorList>
            <person name="Wongkuna S."/>
            <person name="Ghimire S."/>
            <person name="Antony L."/>
            <person name="Chankhamhaengdecha S."/>
            <person name="Janvilisri T."/>
            <person name="Scaria J."/>
        </authorList>
    </citation>
    <scope>NUCLEOTIDE SEQUENCE [LARGE SCALE GENOMIC DNA]</scope>
    <source>
        <strain evidence="4 5">SW451</strain>
    </source>
</reference>
<keyword evidence="2" id="KW-1133">Transmembrane helix</keyword>
<evidence type="ECO:0000313" key="5">
    <source>
        <dbReference type="Proteomes" id="UP000779049"/>
    </source>
</evidence>
<dbReference type="Proteomes" id="UP000779049">
    <property type="component" value="Unassembled WGS sequence"/>
</dbReference>
<name>A0ABS7L4A4_9FIRM</name>
<dbReference type="PANTHER" id="PTHR10566:SF113">
    <property type="entry name" value="PROTEIN ACTIVITY OF BC1 COMPLEX KINASE 7, CHLOROPLASTIC"/>
    <property type="match status" value="1"/>
</dbReference>
<proteinExistence type="inferred from homology"/>
<gene>
    <name evidence="4" type="ORF">FLB61_01920</name>
</gene>
<keyword evidence="4" id="KW-0808">Transferase</keyword>
<dbReference type="PANTHER" id="PTHR10566">
    <property type="entry name" value="CHAPERONE-ACTIVITY OF BC1 COMPLEX CABC1 -RELATED"/>
    <property type="match status" value="1"/>
</dbReference>
<accession>A0ABS7L4A4</accession>
<protein>
    <submittedName>
        <fullName evidence="4">AarF/ABC1/UbiB kinase family protein</fullName>
    </submittedName>
</protein>
<feature type="transmembrane region" description="Helical" evidence="2">
    <location>
        <begin position="472"/>
        <end position="493"/>
    </location>
</feature>
<dbReference type="GO" id="GO:0016301">
    <property type="term" value="F:kinase activity"/>
    <property type="evidence" value="ECO:0007669"/>
    <property type="project" value="UniProtKB-KW"/>
</dbReference>
<evidence type="ECO:0000313" key="4">
    <source>
        <dbReference type="EMBL" id="MBY0757869.1"/>
    </source>
</evidence>
<feature type="transmembrane region" description="Helical" evidence="2">
    <location>
        <begin position="499"/>
        <end position="520"/>
    </location>
</feature>
<sequence length="527" mass="59378">MSTQTSDKYGKRLREITAVLHKHEITRGVTPEKLRMILEELGPTYIKLGQIASMHSDILPRRYCEELMRLRSEVAPMEFEQVVEVLEDSYGCPYTEIFEEIEKDPLGSASIAQVHKAVLKSGELVVVKVQRQGIYDVMSRDIGLLHKAVKVLPTGRMKGLVDLDMVLDELWTVTQEEMNFLVEAANMEEFSRKNEQIAFIGTPKLYKEYTTTHVLVMEYIDGFAIDDKESLLENGYDLKEIGTKLVDNYIKQVMEDGFFHADPHPGNVKIRDGKIIWIDMGMMGRLTERDKDLVAEAVKGVAANDVGLILEVVMALGEFRGKPDQSQLYKDIGDLLSKYGTTDIGNIDIADVIQDLMEVMKNNKITMPHGLTMLARGLTHMEGVIAEICPDINMVWIAAARMENPLYLQKNWKKALKKSGRSMYRSFQKALDLPALAADILHGFLKGQNRINLDLHATEDLNEMLTSLVKKLVMGFLVTALLISSSIICTTDMEPKVWGIPALGAFGYILALGIALFIFLSHFKFKK</sequence>
<evidence type="ECO:0000259" key="3">
    <source>
        <dbReference type="Pfam" id="PF03109"/>
    </source>
</evidence>
<dbReference type="CDD" id="cd05121">
    <property type="entry name" value="ABC1_ADCK3-like"/>
    <property type="match status" value="1"/>
</dbReference>
<comment type="caution">
    <text evidence="4">The sequence shown here is derived from an EMBL/GenBank/DDBJ whole genome shotgun (WGS) entry which is preliminary data.</text>
</comment>
<dbReference type="InterPro" id="IPR050154">
    <property type="entry name" value="UbiB_kinase"/>
</dbReference>
<comment type="similarity">
    <text evidence="1">Belongs to the protein kinase superfamily. ADCK protein kinase family.</text>
</comment>
<dbReference type="SUPFAM" id="SSF56112">
    <property type="entry name" value="Protein kinase-like (PK-like)"/>
    <property type="match status" value="1"/>
</dbReference>
<dbReference type="InterPro" id="IPR011009">
    <property type="entry name" value="Kinase-like_dom_sf"/>
</dbReference>
<keyword evidence="5" id="KW-1185">Reference proteome</keyword>
<dbReference type="RefSeq" id="WP_087212462.1">
    <property type="nucleotide sequence ID" value="NZ_CP173660.1"/>
</dbReference>
<keyword evidence="2" id="KW-0472">Membrane</keyword>
<evidence type="ECO:0000256" key="2">
    <source>
        <dbReference type="SAM" id="Phobius"/>
    </source>
</evidence>